<dbReference type="GO" id="GO:0000981">
    <property type="term" value="F:DNA-binding transcription factor activity, RNA polymerase II-specific"/>
    <property type="evidence" value="ECO:0007669"/>
    <property type="project" value="InterPro"/>
</dbReference>
<reference evidence="8" key="2">
    <citation type="submission" date="2020-05" db="EMBL/GenBank/DDBJ databases">
        <authorList>
            <person name="Kim H.-S."/>
            <person name="Proctor R.H."/>
            <person name="Brown D.W."/>
        </authorList>
    </citation>
    <scope>NUCLEOTIDE SEQUENCE</scope>
    <source>
        <strain evidence="8">NRRL 22465</strain>
    </source>
</reference>
<dbReference type="GO" id="GO:0008270">
    <property type="term" value="F:zinc ion binding"/>
    <property type="evidence" value="ECO:0007669"/>
    <property type="project" value="InterPro"/>
</dbReference>
<keyword evidence="9" id="KW-1185">Reference proteome</keyword>
<dbReference type="PROSITE" id="PS50048">
    <property type="entry name" value="ZN2_CY6_FUNGAL_2"/>
    <property type="match status" value="1"/>
</dbReference>
<organism evidence="8 9">
    <name type="scientific">Fusarium zealandicum</name>
    <dbReference type="NCBI Taxonomy" id="1053134"/>
    <lineage>
        <taxon>Eukaryota</taxon>
        <taxon>Fungi</taxon>
        <taxon>Dikarya</taxon>
        <taxon>Ascomycota</taxon>
        <taxon>Pezizomycotina</taxon>
        <taxon>Sordariomycetes</taxon>
        <taxon>Hypocreomycetidae</taxon>
        <taxon>Hypocreales</taxon>
        <taxon>Nectriaceae</taxon>
        <taxon>Fusarium</taxon>
        <taxon>Fusarium staphyleae species complex</taxon>
    </lineage>
</organism>
<keyword evidence="5" id="KW-0539">Nucleus</keyword>
<evidence type="ECO:0000256" key="2">
    <source>
        <dbReference type="ARBA" id="ARBA00023015"/>
    </source>
</evidence>
<reference evidence="8" key="1">
    <citation type="journal article" date="2020" name="BMC Genomics">
        <title>Correction to: Identification and distribution of gene clusters required for synthesis of sphingolipid metabolism inhibitors in diverse species of the filamentous fungus Fusarium.</title>
        <authorList>
            <person name="Kim H.S."/>
            <person name="Lohmar J.M."/>
            <person name="Busman M."/>
            <person name="Brown D.W."/>
            <person name="Naumann T.A."/>
            <person name="Divon H.H."/>
            <person name="Lysoe E."/>
            <person name="Uhlig S."/>
            <person name="Proctor R.H."/>
        </authorList>
    </citation>
    <scope>NUCLEOTIDE SEQUENCE</scope>
    <source>
        <strain evidence="8">NRRL 22465</strain>
    </source>
</reference>
<dbReference type="InterPro" id="IPR036864">
    <property type="entry name" value="Zn2-C6_fun-type_DNA-bd_sf"/>
</dbReference>
<dbReference type="CDD" id="cd12148">
    <property type="entry name" value="fungal_TF_MHR"/>
    <property type="match status" value="1"/>
</dbReference>
<dbReference type="PANTHER" id="PTHR31845">
    <property type="entry name" value="FINGER DOMAIN PROTEIN, PUTATIVE-RELATED"/>
    <property type="match status" value="1"/>
</dbReference>
<evidence type="ECO:0000313" key="8">
    <source>
        <dbReference type="EMBL" id="KAF4984893.1"/>
    </source>
</evidence>
<dbReference type="PANTHER" id="PTHR31845:SF10">
    <property type="entry name" value="ZN(II)2CYS6 TRANSCRIPTION FACTOR (EUROFUNG)"/>
    <property type="match status" value="1"/>
</dbReference>
<dbReference type="EMBL" id="JABEYC010000001">
    <property type="protein sequence ID" value="KAF4984893.1"/>
    <property type="molecule type" value="Genomic_DNA"/>
</dbReference>
<dbReference type="Proteomes" id="UP000635477">
    <property type="component" value="Unassembled WGS sequence"/>
</dbReference>
<dbReference type="GO" id="GO:0005634">
    <property type="term" value="C:nucleus"/>
    <property type="evidence" value="ECO:0007669"/>
    <property type="project" value="UniProtKB-SubCell"/>
</dbReference>
<evidence type="ECO:0000313" key="9">
    <source>
        <dbReference type="Proteomes" id="UP000635477"/>
    </source>
</evidence>
<dbReference type="CDD" id="cd00067">
    <property type="entry name" value="GAL4"/>
    <property type="match status" value="1"/>
</dbReference>
<dbReference type="SUPFAM" id="SSF57701">
    <property type="entry name" value="Zn2/Cys6 DNA-binding domain"/>
    <property type="match status" value="1"/>
</dbReference>
<dbReference type="GO" id="GO:0000976">
    <property type="term" value="F:transcription cis-regulatory region binding"/>
    <property type="evidence" value="ECO:0007669"/>
    <property type="project" value="TreeGrafter"/>
</dbReference>
<dbReference type="SMART" id="SM00066">
    <property type="entry name" value="GAL4"/>
    <property type="match status" value="1"/>
</dbReference>
<sequence length="653" mass="73742">MSASGNVTVGARLNRTCEGCRRRKIKCIPDPSNQDGLSKQCTRCTKLDIDCFFSPPVAKRRRRRNETRIRELEEKLEEVQRTVAGDQRGDQRGDFCSPSTSESSPTPASIHGPLLAPPRMSGTSSGRSALRDTVDELPGKEDPVSRGIVDEILAEELCIKFCTDLLPRYPLVLLPALSSRSLREHRPALFRAILASASSSSNPNLWKPLFQDAERYIMEQALMKGRKSLDLIQAALVVATWSRPPDKFQDLNFGQFANVAATMVVDIRSSNEKRYQIPPLDDVPSQSADCLEAARTFSACYLLCSSIAMSFRRPNTLRYGSWVQDCTHILDPLSTAHIGDRRLAAWVRLQRLAEECLTMIGLDEGPSVYYSDPRTRLILKGGLQRVKEWRQTVAEDVMTETLDIHYHMILLNLCEPGLYDNHELQDFRPPYAIHTLPLTDIFTRNSPQFDHARLECLDIAHKLVNLYLRLSSDSLRQVPVIVYTRMMYAVVVIIKLQVFNRPLTDLDFDPENGHTSAIDLIRHILGRLESAADGSRFRVPATFHAVLKRLMSRCSESYSRLHTGQDDIIEPLMNLQVDESRNSPSITTRQNDAPIDDPVFDADPLAHHMEVSNFTDNSLSFNDLFRTAPDDAAATMFWNSFLGDGYFPMNLEQ</sequence>
<evidence type="ECO:0000256" key="3">
    <source>
        <dbReference type="ARBA" id="ARBA00023125"/>
    </source>
</evidence>
<accession>A0A8H4UVM5</accession>
<feature type="compositionally biased region" description="Low complexity" evidence="6">
    <location>
        <begin position="97"/>
        <end position="109"/>
    </location>
</feature>
<protein>
    <recommendedName>
        <fullName evidence="7">Zn(2)-C6 fungal-type domain-containing protein</fullName>
    </recommendedName>
</protein>
<keyword evidence="3" id="KW-0238">DNA-binding</keyword>
<keyword evidence="2" id="KW-0805">Transcription regulation</keyword>
<comment type="caution">
    <text evidence="8">The sequence shown here is derived from an EMBL/GenBank/DDBJ whole genome shotgun (WGS) entry which is preliminary data.</text>
</comment>
<evidence type="ECO:0000259" key="7">
    <source>
        <dbReference type="PROSITE" id="PS50048"/>
    </source>
</evidence>
<evidence type="ECO:0000256" key="4">
    <source>
        <dbReference type="ARBA" id="ARBA00023163"/>
    </source>
</evidence>
<evidence type="ECO:0000256" key="1">
    <source>
        <dbReference type="ARBA" id="ARBA00004123"/>
    </source>
</evidence>
<dbReference type="InterPro" id="IPR001138">
    <property type="entry name" value="Zn2Cys6_DnaBD"/>
</dbReference>
<name>A0A8H4UVM5_9HYPO</name>
<evidence type="ECO:0000256" key="6">
    <source>
        <dbReference type="SAM" id="MobiDB-lite"/>
    </source>
</evidence>
<comment type="subcellular location">
    <subcellularLocation>
        <location evidence="1">Nucleus</location>
    </subcellularLocation>
</comment>
<dbReference type="InterPro" id="IPR051089">
    <property type="entry name" value="prtT"/>
</dbReference>
<dbReference type="Gene3D" id="4.10.240.10">
    <property type="entry name" value="Zn(2)-C6 fungal-type DNA-binding domain"/>
    <property type="match status" value="1"/>
</dbReference>
<feature type="compositionally biased region" description="Basic and acidic residues" evidence="6">
    <location>
        <begin position="129"/>
        <end position="142"/>
    </location>
</feature>
<keyword evidence="4" id="KW-0804">Transcription</keyword>
<gene>
    <name evidence="8" type="ORF">FZEAL_46</name>
</gene>
<dbReference type="OrthoDB" id="3365636at2759"/>
<feature type="domain" description="Zn(2)-C6 fungal-type" evidence="7">
    <location>
        <begin position="16"/>
        <end position="53"/>
    </location>
</feature>
<evidence type="ECO:0000256" key="5">
    <source>
        <dbReference type="ARBA" id="ARBA00023242"/>
    </source>
</evidence>
<feature type="region of interest" description="Disordered" evidence="6">
    <location>
        <begin position="80"/>
        <end position="142"/>
    </location>
</feature>
<proteinExistence type="predicted"/>
<dbReference type="AlphaFoldDB" id="A0A8H4UVM5"/>